<sequence length="337" mass="37748">MFNQYHKLPLFLYTVLCVRLSSRALNTFEELNMTNYLERGIKELVEEFISSGKPCPSKQTISERRAGYLSSTVLAGSSPEMADEFVDELDGIQVKVYKPSDKIDLPITIYFHGGCFISGGFETHEAQLRQLAHLSETIVVCIKYRLAPEHAYPSAHDDVFQAALGIKEHGHKYGGDTEHVFFVGDSAGAQLALATALRLKNKKLWLPEKQILIYPMVDPLGVSDSYQKNGTDFIITAQMLLSGFQLYAGESERLASEKELNLLARKDLQGLPPTLIITAEYDPLRDEGEQLYRLLLSQGVDAYCERYLGVIHGFYQLSGVSESARRCIRNIANAIKN</sequence>
<reference evidence="4" key="1">
    <citation type="submission" date="2013-09" db="EMBL/GenBank/DDBJ databases">
        <authorList>
            <person name="Zhang C.C."/>
            <person name="Pang B."/>
            <person name="Zhou Z.M."/>
        </authorList>
    </citation>
    <scope>NUCLEOTIDE SEQUENCE</scope>
    <source>
        <strain evidence="4">JX20062026</strain>
    </source>
</reference>
<dbReference type="PANTHER" id="PTHR48081">
    <property type="entry name" value="AB HYDROLASE SUPERFAMILY PROTEIN C4A8.06C"/>
    <property type="match status" value="1"/>
</dbReference>
<reference evidence="7 8" key="3">
    <citation type="submission" date="2015-07" db="EMBL/GenBank/DDBJ databases">
        <authorList>
            <consortium name="Pathogen Informatics"/>
        </authorList>
    </citation>
    <scope>NUCLEOTIDE SEQUENCE [LARGE SCALE GENOMIC DNA]</scope>
    <source>
        <strain evidence="6 7">A316</strain>
        <strain evidence="5 8">A51</strain>
    </source>
</reference>
<name>A0A085SHV9_VIBCL</name>
<dbReference type="Proteomes" id="UP000041770">
    <property type="component" value="Unassembled WGS sequence"/>
</dbReference>
<comment type="similarity">
    <text evidence="1">Belongs to the 'GDXG' lipolytic enzyme family.</text>
</comment>
<dbReference type="SUPFAM" id="SSF53474">
    <property type="entry name" value="alpha/beta-Hydrolases"/>
    <property type="match status" value="1"/>
</dbReference>
<evidence type="ECO:0000313" key="5">
    <source>
        <dbReference type="EMBL" id="CSB23730.1"/>
    </source>
</evidence>
<dbReference type="PANTHER" id="PTHR48081:SF8">
    <property type="entry name" value="ALPHA_BETA HYDROLASE FOLD-3 DOMAIN-CONTAINING PROTEIN-RELATED"/>
    <property type="match status" value="1"/>
</dbReference>
<dbReference type="Proteomes" id="UP000044806">
    <property type="component" value="Unassembled WGS sequence"/>
</dbReference>
<dbReference type="InterPro" id="IPR029058">
    <property type="entry name" value="AB_hydrolase_fold"/>
</dbReference>
<evidence type="ECO:0000313" key="6">
    <source>
        <dbReference type="EMBL" id="CSD51248.1"/>
    </source>
</evidence>
<dbReference type="GO" id="GO:0016787">
    <property type="term" value="F:hydrolase activity"/>
    <property type="evidence" value="ECO:0007669"/>
    <property type="project" value="UniProtKB-KW"/>
</dbReference>
<evidence type="ECO:0000259" key="3">
    <source>
        <dbReference type="Pfam" id="PF07859"/>
    </source>
</evidence>
<dbReference type="Gene3D" id="3.40.50.1820">
    <property type="entry name" value="alpha/beta hydrolase"/>
    <property type="match status" value="1"/>
</dbReference>
<dbReference type="AlphaFoldDB" id="A0A085SHV9"/>
<dbReference type="OMA" id="NLCVRGN"/>
<evidence type="ECO:0000313" key="8">
    <source>
        <dbReference type="Proteomes" id="UP000044806"/>
    </source>
</evidence>
<dbReference type="EC" id="3.1.1.-" evidence="5"/>
<dbReference type="PATRIC" id="fig|666.1973.peg.3754"/>
<dbReference type="EMBL" id="KF680548">
    <property type="protein sequence ID" value="AHC32164.1"/>
    <property type="molecule type" value="Genomic_DNA"/>
</dbReference>
<dbReference type="InterPro" id="IPR013094">
    <property type="entry name" value="AB_hydrolase_3"/>
</dbReference>
<reference evidence="4" key="2">
    <citation type="journal article" date="2014" name="Infect. Genet. Evol.">
        <title>The purifying trend in the chromosomal integron in Vibrio cholerae strains during the seventh pandemic.</title>
        <authorList>
            <person name="Zhang C."/>
            <person name="Pang B."/>
            <person name="Zhou Z."/>
            <person name="Wang H."/>
            <person name="Zhou H."/>
            <person name="Lu X."/>
            <person name="Du P."/>
            <person name="Zhang L."/>
            <person name="Li J."/>
            <person name="Cui Z."/>
            <person name="Chen C."/>
            <person name="Stokes H.W."/>
            <person name="Kan B."/>
        </authorList>
    </citation>
    <scope>NUCLEOTIDE SEQUENCE</scope>
    <source>
        <strain evidence="4">JX20062026</strain>
    </source>
</reference>
<protein>
    <submittedName>
        <fullName evidence="4">GDXG family lipase</fullName>
    </submittedName>
    <submittedName>
        <fullName evidence="5">Lipase, GDXG family</fullName>
        <ecNumber evidence="5">3.1.1.-</ecNumber>
    </submittedName>
</protein>
<accession>A0A085SHV9</accession>
<dbReference type="EMBL" id="CWOW01000086">
    <property type="protein sequence ID" value="CSB23730.1"/>
    <property type="molecule type" value="Genomic_DNA"/>
</dbReference>
<proteinExistence type="inferred from homology"/>
<evidence type="ECO:0000313" key="4">
    <source>
        <dbReference type="EMBL" id="AHC32164.1"/>
    </source>
</evidence>
<gene>
    <name evidence="5" type="primary">aes</name>
    <name evidence="5" type="ORF">ERS013165_03956</name>
    <name evidence="6" type="ORF">ERS013200_04313</name>
</gene>
<feature type="domain" description="Alpha/beta hydrolase fold-3" evidence="3">
    <location>
        <begin position="109"/>
        <end position="315"/>
    </location>
</feature>
<organism evidence="4">
    <name type="scientific">Vibrio cholerae</name>
    <dbReference type="NCBI Taxonomy" id="666"/>
    <lineage>
        <taxon>Bacteria</taxon>
        <taxon>Pseudomonadati</taxon>
        <taxon>Pseudomonadota</taxon>
        <taxon>Gammaproteobacteria</taxon>
        <taxon>Vibrionales</taxon>
        <taxon>Vibrionaceae</taxon>
        <taxon>Vibrio</taxon>
    </lineage>
</organism>
<keyword evidence="2 5" id="KW-0378">Hydrolase</keyword>
<evidence type="ECO:0000256" key="2">
    <source>
        <dbReference type="ARBA" id="ARBA00022801"/>
    </source>
</evidence>
<evidence type="ECO:0000313" key="7">
    <source>
        <dbReference type="Proteomes" id="UP000041770"/>
    </source>
</evidence>
<evidence type="ECO:0000256" key="1">
    <source>
        <dbReference type="ARBA" id="ARBA00010515"/>
    </source>
</evidence>
<dbReference type="InterPro" id="IPR050300">
    <property type="entry name" value="GDXG_lipolytic_enzyme"/>
</dbReference>
<dbReference type="Pfam" id="PF07859">
    <property type="entry name" value="Abhydrolase_3"/>
    <property type="match status" value="1"/>
</dbReference>
<dbReference type="FunFam" id="3.40.50.1820:FF:000089">
    <property type="entry name" value="Alpha/beta hydrolase"/>
    <property type="match status" value="1"/>
</dbReference>
<dbReference type="EMBL" id="CWQY01000125">
    <property type="protein sequence ID" value="CSD51248.1"/>
    <property type="molecule type" value="Genomic_DNA"/>
</dbReference>